<protein>
    <recommendedName>
        <fullName evidence="5">DUF1851 domain-containing protein</fullName>
    </recommendedName>
</protein>
<dbReference type="InterPro" id="IPR015002">
    <property type="entry name" value="T6SS_Tdi1_C"/>
</dbReference>
<dbReference type="Pfam" id="PF08887">
    <property type="entry name" value="GAD-like"/>
    <property type="match status" value="1"/>
</dbReference>
<dbReference type="AlphaFoldDB" id="A0A679G3M3"/>
<dbReference type="RefSeq" id="WP_033844595.1">
    <property type="nucleotide sequence ID" value="NZ_AP022557.1"/>
</dbReference>
<evidence type="ECO:0000313" key="4">
    <source>
        <dbReference type="Proteomes" id="UP000501421"/>
    </source>
</evidence>
<keyword evidence="4" id="KW-1185">Reference proteome</keyword>
<dbReference type="EMBL" id="AP022557">
    <property type="protein sequence ID" value="BBW98621.1"/>
    <property type="molecule type" value="Genomic_DNA"/>
</dbReference>
<evidence type="ECO:0000259" key="2">
    <source>
        <dbReference type="Pfam" id="PF08906"/>
    </source>
</evidence>
<sequence>MLHDFVMMQEAPQSVIEEYKDKIPNQVIEIWEKYGFGSIKNGYLKIINPNEYLTILEDVYVRHDLAIPLFSTAMGDILVWEDGYLMALNFRKQQVNVVAKNLKFFFGDLNDDYFLEEALDWSPYPEAVTKYGEPAFDECFGYVPLLGLGGVEKVENLKKVKLREHIYLIAQFMGPLE</sequence>
<gene>
    <name evidence="3" type="ORF">GsuE55_34540</name>
</gene>
<dbReference type="Pfam" id="PF08906">
    <property type="entry name" value="T6SS_Tdi1_C"/>
    <property type="match status" value="1"/>
</dbReference>
<feature type="domain" description="GAD-related" evidence="1">
    <location>
        <begin position="7"/>
        <end position="87"/>
    </location>
</feature>
<proteinExistence type="predicted"/>
<evidence type="ECO:0008006" key="5">
    <source>
        <dbReference type="Google" id="ProtNLM"/>
    </source>
</evidence>
<organism evidence="3 4">
    <name type="scientific">Geobacillus subterraneus</name>
    <dbReference type="NCBI Taxonomy" id="129338"/>
    <lineage>
        <taxon>Bacteria</taxon>
        <taxon>Bacillati</taxon>
        <taxon>Bacillota</taxon>
        <taxon>Bacilli</taxon>
        <taxon>Bacillales</taxon>
        <taxon>Anoxybacillaceae</taxon>
        <taxon>Geobacillus</taxon>
    </lineage>
</organism>
<dbReference type="InterPro" id="IPR014983">
    <property type="entry name" value="GAD-rel"/>
</dbReference>
<evidence type="ECO:0000259" key="1">
    <source>
        <dbReference type="Pfam" id="PF08887"/>
    </source>
</evidence>
<dbReference type="Proteomes" id="UP000501421">
    <property type="component" value="Chromosome"/>
</dbReference>
<reference evidence="4" key="1">
    <citation type="journal article" date="2020" name="Microbiol. Resour. Announc.">
        <title>Complete Genome Sequence of Geobacillus sp. Strain E55-1, Isolated from Mine Geyser in Japan.</title>
        <authorList>
            <person name="Miyazaki K."/>
            <person name="Hase E."/>
            <person name="Tokito N."/>
        </authorList>
    </citation>
    <scope>NUCLEOTIDE SEQUENCE [LARGE SCALE GENOMIC DNA]</scope>
    <source>
        <strain evidence="4">E55-1</strain>
    </source>
</reference>
<accession>A0A679G3M3</accession>
<feature type="domain" description="T6SS immunity protein Tdi1 C-terminal" evidence="2">
    <location>
        <begin position="99"/>
        <end position="172"/>
    </location>
</feature>
<evidence type="ECO:0000313" key="3">
    <source>
        <dbReference type="EMBL" id="BBW98621.1"/>
    </source>
</evidence>
<name>A0A679G3M3_9BACL</name>